<gene>
    <name evidence="2" type="ORF">R1flu_005562</name>
</gene>
<dbReference type="AlphaFoldDB" id="A0ABD1YTJ0"/>
<evidence type="ECO:0000256" key="1">
    <source>
        <dbReference type="SAM" id="MobiDB-lite"/>
    </source>
</evidence>
<proteinExistence type="predicted"/>
<reference evidence="2 3" key="1">
    <citation type="submission" date="2024-09" db="EMBL/GenBank/DDBJ databases">
        <title>Chromosome-scale assembly of Riccia fluitans.</title>
        <authorList>
            <person name="Paukszto L."/>
            <person name="Sawicki J."/>
            <person name="Karawczyk K."/>
            <person name="Piernik-Szablinska J."/>
            <person name="Szczecinska M."/>
            <person name="Mazdziarz M."/>
        </authorList>
    </citation>
    <scope>NUCLEOTIDE SEQUENCE [LARGE SCALE GENOMIC DNA]</scope>
    <source>
        <strain evidence="2">Rf_01</strain>
        <tissue evidence="2">Aerial parts of the thallus</tissue>
    </source>
</reference>
<dbReference type="EMBL" id="JBHFFA010000003">
    <property type="protein sequence ID" value="KAL2634083.1"/>
    <property type="molecule type" value="Genomic_DNA"/>
</dbReference>
<sequence>MVTFESDTPSSFHHIQLGCTRQLKVDGESPDHCRSDQRQETGDNLYRCVPDVGAGFSSPSCDPLESGASESAADGD</sequence>
<evidence type="ECO:0000313" key="2">
    <source>
        <dbReference type="EMBL" id="KAL2634083.1"/>
    </source>
</evidence>
<organism evidence="2 3">
    <name type="scientific">Riccia fluitans</name>
    <dbReference type="NCBI Taxonomy" id="41844"/>
    <lineage>
        <taxon>Eukaryota</taxon>
        <taxon>Viridiplantae</taxon>
        <taxon>Streptophyta</taxon>
        <taxon>Embryophyta</taxon>
        <taxon>Marchantiophyta</taxon>
        <taxon>Marchantiopsida</taxon>
        <taxon>Marchantiidae</taxon>
        <taxon>Marchantiales</taxon>
        <taxon>Ricciaceae</taxon>
        <taxon>Riccia</taxon>
    </lineage>
</organism>
<comment type="caution">
    <text evidence="2">The sequence shown here is derived from an EMBL/GenBank/DDBJ whole genome shotgun (WGS) entry which is preliminary data.</text>
</comment>
<name>A0ABD1YTJ0_9MARC</name>
<keyword evidence="3" id="KW-1185">Reference proteome</keyword>
<accession>A0ABD1YTJ0</accession>
<dbReference type="Proteomes" id="UP001605036">
    <property type="component" value="Unassembled WGS sequence"/>
</dbReference>
<protein>
    <submittedName>
        <fullName evidence="2">Uncharacterized protein</fullName>
    </submittedName>
</protein>
<evidence type="ECO:0000313" key="3">
    <source>
        <dbReference type="Proteomes" id="UP001605036"/>
    </source>
</evidence>
<feature type="region of interest" description="Disordered" evidence="1">
    <location>
        <begin position="56"/>
        <end position="76"/>
    </location>
</feature>